<dbReference type="GO" id="GO:0006355">
    <property type="term" value="P:regulation of DNA-templated transcription"/>
    <property type="evidence" value="ECO:0007669"/>
    <property type="project" value="InterPro"/>
</dbReference>
<dbReference type="InterPro" id="IPR018490">
    <property type="entry name" value="cNMP-bd_dom_sf"/>
</dbReference>
<keyword evidence="3" id="KW-0804">Transcription</keyword>
<evidence type="ECO:0000313" key="7">
    <source>
        <dbReference type="Proteomes" id="UP000570514"/>
    </source>
</evidence>
<sequence>MSRNLLSILELPQNQRLLSSFYRVKIPSGSSLSKAHTVEPVVAILISGQIRAYLSVEGQELTIFRAVERGELVHLSADLILRARRSSELLLMPREAFLKLMATDPDFFWSAYPWLEARLAQALRIIVDIRFLDVRTRVIRFIIDLCTERGTKVLDGTSIPFDFKIEDVASIIGSSRQSASQVLNELIRERLLRRVSRTQLIVPDVDKLASQLTSIKIARHKPATGGSERGGRLTVGCGTTAHSPSSSHGLRREPRGKSARPQV</sequence>
<evidence type="ECO:0000256" key="2">
    <source>
        <dbReference type="ARBA" id="ARBA00023125"/>
    </source>
</evidence>
<keyword evidence="2" id="KW-0238">DNA-binding</keyword>
<dbReference type="Pfam" id="PF13545">
    <property type="entry name" value="HTH_Crp_2"/>
    <property type="match status" value="1"/>
</dbReference>
<evidence type="ECO:0000259" key="5">
    <source>
        <dbReference type="PROSITE" id="PS51063"/>
    </source>
</evidence>
<keyword evidence="7" id="KW-1185">Reference proteome</keyword>
<dbReference type="Gene3D" id="2.60.120.10">
    <property type="entry name" value="Jelly Rolls"/>
    <property type="match status" value="1"/>
</dbReference>
<dbReference type="GO" id="GO:0003677">
    <property type="term" value="F:DNA binding"/>
    <property type="evidence" value="ECO:0007669"/>
    <property type="project" value="UniProtKB-KW"/>
</dbReference>
<dbReference type="InterPro" id="IPR036388">
    <property type="entry name" value="WH-like_DNA-bd_sf"/>
</dbReference>
<feature type="region of interest" description="Disordered" evidence="4">
    <location>
        <begin position="220"/>
        <end position="263"/>
    </location>
</feature>
<dbReference type="Proteomes" id="UP000570514">
    <property type="component" value="Unassembled WGS sequence"/>
</dbReference>
<dbReference type="Gene3D" id="1.10.10.10">
    <property type="entry name" value="Winged helix-like DNA-binding domain superfamily/Winged helix DNA-binding domain"/>
    <property type="match status" value="1"/>
</dbReference>
<dbReference type="EMBL" id="JAASRM010000001">
    <property type="protein sequence ID" value="NIK88342.1"/>
    <property type="molecule type" value="Genomic_DNA"/>
</dbReference>
<evidence type="ECO:0000313" key="6">
    <source>
        <dbReference type="EMBL" id="NIK88342.1"/>
    </source>
</evidence>
<feature type="domain" description="HTH crp-type" evidence="5">
    <location>
        <begin position="132"/>
        <end position="206"/>
    </location>
</feature>
<comment type="caution">
    <text evidence="6">The sequence shown here is derived from an EMBL/GenBank/DDBJ whole genome shotgun (WGS) entry which is preliminary data.</text>
</comment>
<dbReference type="InterPro" id="IPR036390">
    <property type="entry name" value="WH_DNA-bd_sf"/>
</dbReference>
<accession>A0A846MZA9</accession>
<proteinExistence type="predicted"/>
<dbReference type="InterPro" id="IPR012318">
    <property type="entry name" value="HTH_CRP"/>
</dbReference>
<dbReference type="SUPFAM" id="SSF46785">
    <property type="entry name" value="Winged helix' DNA-binding domain"/>
    <property type="match status" value="1"/>
</dbReference>
<protein>
    <submittedName>
        <fullName evidence="6">CRP-like cAMP-binding protein</fullName>
    </submittedName>
</protein>
<reference evidence="6 7" key="1">
    <citation type="submission" date="2020-03" db="EMBL/GenBank/DDBJ databases">
        <title>Genomic Encyclopedia of Type Strains, Phase IV (KMG-IV): sequencing the most valuable type-strain genomes for metagenomic binning, comparative biology and taxonomic classification.</title>
        <authorList>
            <person name="Goeker M."/>
        </authorList>
    </citation>
    <scope>NUCLEOTIDE SEQUENCE [LARGE SCALE GENOMIC DNA]</scope>
    <source>
        <strain evidence="6 7">DSM 19867</strain>
    </source>
</reference>
<evidence type="ECO:0000256" key="3">
    <source>
        <dbReference type="ARBA" id="ARBA00023163"/>
    </source>
</evidence>
<evidence type="ECO:0000256" key="4">
    <source>
        <dbReference type="SAM" id="MobiDB-lite"/>
    </source>
</evidence>
<dbReference type="RefSeq" id="WP_167082527.1">
    <property type="nucleotide sequence ID" value="NZ_BAAADC010000001.1"/>
</dbReference>
<dbReference type="AlphaFoldDB" id="A0A846MZA9"/>
<dbReference type="SUPFAM" id="SSF51206">
    <property type="entry name" value="cAMP-binding domain-like"/>
    <property type="match status" value="1"/>
</dbReference>
<dbReference type="InterPro" id="IPR014710">
    <property type="entry name" value="RmlC-like_jellyroll"/>
</dbReference>
<gene>
    <name evidence="6" type="ORF">FHS83_001660</name>
</gene>
<name>A0A846MZA9_9PROT</name>
<dbReference type="PROSITE" id="PS51063">
    <property type="entry name" value="HTH_CRP_2"/>
    <property type="match status" value="1"/>
</dbReference>
<organism evidence="6 7">
    <name type="scientific">Rhizomicrobium palustre</name>
    <dbReference type="NCBI Taxonomy" id="189966"/>
    <lineage>
        <taxon>Bacteria</taxon>
        <taxon>Pseudomonadati</taxon>
        <taxon>Pseudomonadota</taxon>
        <taxon>Alphaproteobacteria</taxon>
        <taxon>Micropepsales</taxon>
        <taxon>Micropepsaceae</taxon>
        <taxon>Rhizomicrobium</taxon>
    </lineage>
</organism>
<keyword evidence="1" id="KW-0805">Transcription regulation</keyword>
<dbReference type="SMART" id="SM00419">
    <property type="entry name" value="HTH_CRP"/>
    <property type="match status" value="1"/>
</dbReference>
<evidence type="ECO:0000256" key="1">
    <source>
        <dbReference type="ARBA" id="ARBA00023015"/>
    </source>
</evidence>